<feature type="transmembrane region" description="Helical" evidence="8">
    <location>
        <begin position="413"/>
        <end position="433"/>
    </location>
</feature>
<feature type="transmembrane region" description="Helical" evidence="8">
    <location>
        <begin position="243"/>
        <end position="260"/>
    </location>
</feature>
<comment type="caution">
    <text evidence="10">The sequence shown here is derived from an EMBL/GenBank/DDBJ whole genome shotgun (WGS) entry which is preliminary data.</text>
</comment>
<dbReference type="InterPro" id="IPR038731">
    <property type="entry name" value="RgtA/B/C-like"/>
</dbReference>
<evidence type="ECO:0000256" key="2">
    <source>
        <dbReference type="ARBA" id="ARBA00022475"/>
    </source>
</evidence>
<feature type="transmembrane region" description="Helical" evidence="8">
    <location>
        <begin position="388"/>
        <end position="407"/>
    </location>
</feature>
<feature type="transmembrane region" description="Helical" evidence="8">
    <location>
        <begin position="354"/>
        <end position="376"/>
    </location>
</feature>
<comment type="subcellular location">
    <subcellularLocation>
        <location evidence="1">Cell membrane</location>
        <topology evidence="1">Multi-pass membrane protein</topology>
    </subcellularLocation>
</comment>
<gene>
    <name evidence="10" type="ORF">BG844_07740</name>
</gene>
<sequence length="585" mass="63659">MTHGPVDRQIGETTVALPTVHARIPHPRSAPGASPAPLKDRPIRWWVYALVIAVLLGQMAVAMVTAARQQSPIVDEPVYVGTSVVYLQQRSLRYNYEHPPLAKLIMAMGLVFADARMPPADFKGSQWHLGDSVLYRQGNDAQQLLFLARLPLVILTLLFGLVAFAFARDLAGPPAGLVALALYAFSPDIIAHGSLATLDLPMAGFLLTTLWLLWRARARPLRYLPLAGLALGAAPATKMSALPALPLAALLTLLSVWHAGSRPRARKLMAGIGAAAGVIAIAIATTWATYLLVDPNLRWSAPPKLPVVDGLTGHIIDWLPLPQPFRDGMRLQFGFEDATFPGYLLGEHYTGSKWYYLPTALLIKEPLGMMALWLAGGTAMLAFRRLRAAASYILAPTAVLLLVAMTGARDFGVRYAIVVPVVLAVAAGCVLAVQRRWTNVVTLLLILFVAVSSLRTFPYYLPYSNEAFGGTSQTHTQLTDSNVDWGQDLARLADRLADKYPGEPVWLVYKGRGEPTYYGINARHPLTVPADQVHGLIVVSTTCLRLQTCIPAGTDIPTGPRRLQELLDSSTHIDTVGHAILIYRR</sequence>
<reference evidence="10 11" key="1">
    <citation type="submission" date="2016-09" db="EMBL/GenBank/DDBJ databases">
        <title>Couchioplanes caeruleus draft genome sequence.</title>
        <authorList>
            <person name="Sheehan J."/>
            <person name="Caffrey P."/>
        </authorList>
    </citation>
    <scope>NUCLEOTIDE SEQUENCE [LARGE SCALE GENOMIC DNA]</scope>
    <source>
        <strain evidence="10 11">DSM 43634</strain>
    </source>
</reference>
<dbReference type="PANTHER" id="PTHR33908">
    <property type="entry name" value="MANNOSYLTRANSFERASE YKCB-RELATED"/>
    <property type="match status" value="1"/>
</dbReference>
<evidence type="ECO:0000256" key="1">
    <source>
        <dbReference type="ARBA" id="ARBA00004651"/>
    </source>
</evidence>
<dbReference type="Pfam" id="PF13231">
    <property type="entry name" value="PMT_2"/>
    <property type="match status" value="1"/>
</dbReference>
<feature type="domain" description="Glycosyltransferase RgtA/B/C/D-like" evidence="9">
    <location>
        <begin position="146"/>
        <end position="283"/>
    </location>
</feature>
<evidence type="ECO:0000313" key="10">
    <source>
        <dbReference type="EMBL" id="OJF14829.1"/>
    </source>
</evidence>
<dbReference type="PANTHER" id="PTHR33908:SF11">
    <property type="entry name" value="MEMBRANE PROTEIN"/>
    <property type="match status" value="1"/>
</dbReference>
<protein>
    <submittedName>
        <fullName evidence="10">Phospholipid carrier-dependent glycosyltransferase</fullName>
    </submittedName>
</protein>
<dbReference type="GO" id="GO:0009103">
    <property type="term" value="P:lipopolysaccharide biosynthetic process"/>
    <property type="evidence" value="ECO:0007669"/>
    <property type="project" value="UniProtKB-ARBA"/>
</dbReference>
<evidence type="ECO:0000256" key="8">
    <source>
        <dbReference type="SAM" id="Phobius"/>
    </source>
</evidence>
<evidence type="ECO:0000256" key="6">
    <source>
        <dbReference type="ARBA" id="ARBA00022989"/>
    </source>
</evidence>
<feature type="transmembrane region" description="Helical" evidence="8">
    <location>
        <begin position="45"/>
        <end position="67"/>
    </location>
</feature>
<accession>A0A1K0FPQ9</accession>
<dbReference type="RefSeq" id="WP_071804176.1">
    <property type="nucleotide sequence ID" value="NZ_MEIA01000082.1"/>
</dbReference>
<feature type="transmembrane region" description="Helical" evidence="8">
    <location>
        <begin position="272"/>
        <end position="293"/>
    </location>
</feature>
<keyword evidence="11" id="KW-1185">Reference proteome</keyword>
<dbReference type="AlphaFoldDB" id="A0A1K0FPQ9"/>
<dbReference type="GO" id="GO:0016763">
    <property type="term" value="F:pentosyltransferase activity"/>
    <property type="evidence" value="ECO:0007669"/>
    <property type="project" value="TreeGrafter"/>
</dbReference>
<evidence type="ECO:0000256" key="4">
    <source>
        <dbReference type="ARBA" id="ARBA00022679"/>
    </source>
</evidence>
<organism evidence="10 11">
    <name type="scientific">Couchioplanes caeruleus subsp. caeruleus</name>
    <dbReference type="NCBI Taxonomy" id="56427"/>
    <lineage>
        <taxon>Bacteria</taxon>
        <taxon>Bacillati</taxon>
        <taxon>Actinomycetota</taxon>
        <taxon>Actinomycetes</taxon>
        <taxon>Micromonosporales</taxon>
        <taxon>Micromonosporaceae</taxon>
        <taxon>Couchioplanes</taxon>
    </lineage>
</organism>
<keyword evidence="5 8" id="KW-0812">Transmembrane</keyword>
<dbReference type="InterPro" id="IPR050297">
    <property type="entry name" value="LipidA_mod_glycosyltrf_83"/>
</dbReference>
<keyword evidence="2" id="KW-1003">Cell membrane</keyword>
<keyword evidence="6 8" id="KW-1133">Transmembrane helix</keyword>
<evidence type="ECO:0000256" key="5">
    <source>
        <dbReference type="ARBA" id="ARBA00022692"/>
    </source>
</evidence>
<dbReference type="EMBL" id="MEIA01000082">
    <property type="protein sequence ID" value="OJF14829.1"/>
    <property type="molecule type" value="Genomic_DNA"/>
</dbReference>
<feature type="transmembrane region" description="Helical" evidence="8">
    <location>
        <begin position="144"/>
        <end position="167"/>
    </location>
</feature>
<feature type="transmembrane region" description="Helical" evidence="8">
    <location>
        <begin position="440"/>
        <end position="461"/>
    </location>
</feature>
<keyword evidence="3" id="KW-0328">Glycosyltransferase</keyword>
<evidence type="ECO:0000256" key="7">
    <source>
        <dbReference type="ARBA" id="ARBA00023136"/>
    </source>
</evidence>
<keyword evidence="4 10" id="KW-0808">Transferase</keyword>
<dbReference type="Proteomes" id="UP000182486">
    <property type="component" value="Unassembled WGS sequence"/>
</dbReference>
<evidence type="ECO:0000313" key="11">
    <source>
        <dbReference type="Proteomes" id="UP000182486"/>
    </source>
</evidence>
<proteinExistence type="predicted"/>
<dbReference type="GO" id="GO:0005886">
    <property type="term" value="C:plasma membrane"/>
    <property type="evidence" value="ECO:0007669"/>
    <property type="project" value="UniProtKB-SubCell"/>
</dbReference>
<keyword evidence="7 8" id="KW-0472">Membrane</keyword>
<evidence type="ECO:0000259" key="9">
    <source>
        <dbReference type="Pfam" id="PF13231"/>
    </source>
</evidence>
<evidence type="ECO:0000256" key="3">
    <source>
        <dbReference type="ARBA" id="ARBA00022676"/>
    </source>
</evidence>
<name>A0A1K0FPQ9_9ACTN</name>